<evidence type="ECO:0000256" key="1">
    <source>
        <dbReference type="SAM" id="SignalP"/>
    </source>
</evidence>
<sequence length="254" mass="28468">MYRKYKCLLPAIAFAVLSLLQLAAINVFAQAPVPGQRPAPSLPPIPIKCDTTHTLSKHFTVASAAKKTPNAKGFIQRWLVLEPVRKDIARNNIFTDNYLRTTFSTDNFSTDYNIVPKNGEKAKVGSQELQWYALESKTFNFNLYHFTYAINKPPYGVLVWLVTVIDSPEEMKNVRMTAGCNSGSMWWLNGQEALLLSGDRDMIVDNVTSSRLTLKKGKNIIRGAVINGPGMANFCVRFVDEKGVPIKNFNISYQ</sequence>
<accession>A0A7G5XMB2</accession>
<feature type="chain" id="PRO_5028879796" evidence="1">
    <location>
        <begin position="30"/>
        <end position="254"/>
    </location>
</feature>
<keyword evidence="1" id="KW-0732">Signal</keyword>
<protein>
    <submittedName>
        <fullName evidence="2">Acetylxylan esterase</fullName>
    </submittedName>
</protein>
<dbReference type="EMBL" id="CP060007">
    <property type="protein sequence ID" value="QNA46615.1"/>
    <property type="molecule type" value="Genomic_DNA"/>
</dbReference>
<dbReference type="KEGG" id="lacs:H4075_10725"/>
<evidence type="ECO:0000313" key="2">
    <source>
        <dbReference type="EMBL" id="QNA46615.1"/>
    </source>
</evidence>
<evidence type="ECO:0000313" key="3">
    <source>
        <dbReference type="Proteomes" id="UP000515344"/>
    </source>
</evidence>
<organism evidence="2 3">
    <name type="scientific">Lacibacter sediminis</name>
    <dbReference type="NCBI Taxonomy" id="2760713"/>
    <lineage>
        <taxon>Bacteria</taxon>
        <taxon>Pseudomonadati</taxon>
        <taxon>Bacteroidota</taxon>
        <taxon>Chitinophagia</taxon>
        <taxon>Chitinophagales</taxon>
        <taxon>Chitinophagaceae</taxon>
        <taxon>Lacibacter</taxon>
    </lineage>
</organism>
<reference evidence="3" key="1">
    <citation type="submission" date="2020-08" db="EMBL/GenBank/DDBJ databases">
        <title>Lacibacter sp. S13-6-6 genome sequencing.</title>
        <authorList>
            <person name="Jin L."/>
        </authorList>
    </citation>
    <scope>NUCLEOTIDE SEQUENCE [LARGE SCALE GENOMIC DNA]</scope>
    <source>
        <strain evidence="3">S13-6-6</strain>
    </source>
</reference>
<dbReference type="RefSeq" id="WP_182806507.1">
    <property type="nucleotide sequence ID" value="NZ_CP060007.1"/>
</dbReference>
<keyword evidence="3" id="KW-1185">Reference proteome</keyword>
<feature type="signal peptide" evidence="1">
    <location>
        <begin position="1"/>
        <end position="29"/>
    </location>
</feature>
<dbReference type="Proteomes" id="UP000515344">
    <property type="component" value="Chromosome"/>
</dbReference>
<dbReference type="AlphaFoldDB" id="A0A7G5XMB2"/>
<name>A0A7G5XMB2_9BACT</name>
<gene>
    <name evidence="2" type="ORF">H4075_10725</name>
</gene>
<proteinExistence type="predicted"/>